<evidence type="ECO:0000256" key="1">
    <source>
        <dbReference type="SAM" id="Phobius"/>
    </source>
</evidence>
<proteinExistence type="predicted"/>
<evidence type="ECO:0000313" key="3">
    <source>
        <dbReference type="Proteomes" id="UP000320393"/>
    </source>
</evidence>
<dbReference type="AlphaFoldDB" id="A0A537M0X5"/>
<keyword evidence="1" id="KW-0812">Transmembrane</keyword>
<dbReference type="EMBL" id="VBAM01000139">
    <property type="protein sequence ID" value="TMJ13876.1"/>
    <property type="molecule type" value="Genomic_DNA"/>
</dbReference>
<feature type="transmembrane region" description="Helical" evidence="1">
    <location>
        <begin position="87"/>
        <end position="107"/>
    </location>
</feature>
<comment type="caution">
    <text evidence="2">The sequence shown here is derived from an EMBL/GenBank/DDBJ whole genome shotgun (WGS) entry which is preliminary data.</text>
</comment>
<gene>
    <name evidence="2" type="ORF">E6H02_04370</name>
</gene>
<feature type="transmembrane region" description="Helical" evidence="1">
    <location>
        <begin position="59"/>
        <end position="81"/>
    </location>
</feature>
<protein>
    <submittedName>
        <fullName evidence="2">Uncharacterized protein</fullName>
    </submittedName>
</protein>
<reference evidence="2 3" key="1">
    <citation type="journal article" date="2019" name="Nat. Microbiol.">
        <title>Mediterranean grassland soil C-N compound turnover is dependent on rainfall and depth, and is mediated by genomically divergent microorganisms.</title>
        <authorList>
            <person name="Diamond S."/>
            <person name="Andeer P.F."/>
            <person name="Li Z."/>
            <person name="Crits-Christoph A."/>
            <person name="Burstein D."/>
            <person name="Anantharaman K."/>
            <person name="Lane K.R."/>
            <person name="Thomas B.C."/>
            <person name="Pan C."/>
            <person name="Northen T.R."/>
            <person name="Banfield J.F."/>
        </authorList>
    </citation>
    <scope>NUCLEOTIDE SEQUENCE [LARGE SCALE GENOMIC DNA]</scope>
    <source>
        <strain evidence="2">NP_5</strain>
    </source>
</reference>
<dbReference type="InterPro" id="IPR047700">
    <property type="entry name" value="NrtS-like"/>
</dbReference>
<accession>A0A537M0X5</accession>
<name>A0A537M0X5_9BACT</name>
<dbReference type="Proteomes" id="UP000320393">
    <property type="component" value="Unassembled WGS sequence"/>
</dbReference>
<keyword evidence="1" id="KW-1133">Transmembrane helix</keyword>
<dbReference type="NCBIfam" id="NF038050">
    <property type="entry name" value="NrtS"/>
    <property type="match status" value="1"/>
</dbReference>
<evidence type="ECO:0000313" key="2">
    <source>
        <dbReference type="EMBL" id="TMJ13876.1"/>
    </source>
</evidence>
<keyword evidence="1" id="KW-0472">Membrane</keyword>
<organism evidence="2 3">
    <name type="scientific">Candidatus Segetimicrobium genomatis</name>
    <dbReference type="NCBI Taxonomy" id="2569760"/>
    <lineage>
        <taxon>Bacteria</taxon>
        <taxon>Bacillati</taxon>
        <taxon>Candidatus Sysuimicrobiota</taxon>
        <taxon>Candidatus Sysuimicrobiia</taxon>
        <taxon>Candidatus Sysuimicrobiales</taxon>
        <taxon>Candidatus Segetimicrobiaceae</taxon>
        <taxon>Candidatus Segetimicrobium</taxon>
    </lineage>
</organism>
<sequence length="113" mass="11863">MDARRIRPPQARTVTPRAGPGVCGGCGRALAAASGFILGGGRRCVWCAVRYRPMLRRSVLTALVVGTVLVAINQGATLSAGELRPALLWQVPLTYLVPFFVASWGALSNSKGG</sequence>